<dbReference type="InterPro" id="IPR010982">
    <property type="entry name" value="Lambda_DNA-bd_dom_sf"/>
</dbReference>
<sequence>MSGITQDWNVVKLRKSKQPKKATLKEAERKNQVYQVKKANAGGQRKLENTNMKALKDEEDINNFKHNTISHSFKVALQKARMQNKMSQTELAQKANLKPAIVNSYESGKAIPNPQIIAKFERILKVKLPRNKKANN</sequence>
<dbReference type="Gene3D" id="1.10.260.40">
    <property type="entry name" value="lambda repressor-like DNA-binding domains"/>
    <property type="match status" value="1"/>
</dbReference>
<evidence type="ECO:0000256" key="1">
    <source>
        <dbReference type="ARBA" id="ARBA00023125"/>
    </source>
</evidence>
<dbReference type="SUPFAM" id="SSF47413">
    <property type="entry name" value="lambda repressor-like DNA-binding domains"/>
    <property type="match status" value="1"/>
</dbReference>
<dbReference type="CDD" id="cd00093">
    <property type="entry name" value="HTH_XRE"/>
    <property type="match status" value="1"/>
</dbReference>
<proteinExistence type="predicted"/>
<evidence type="ECO:0000313" key="5">
    <source>
        <dbReference type="Proteomes" id="UP001439008"/>
    </source>
</evidence>
<accession>A0ABV2AIE0</accession>
<dbReference type="PANTHER" id="PTHR10245:SF15">
    <property type="entry name" value="ENDOTHELIAL DIFFERENTIATION-RELATED FACTOR 1"/>
    <property type="match status" value="1"/>
</dbReference>
<dbReference type="PROSITE" id="PS50943">
    <property type="entry name" value="HTH_CROC1"/>
    <property type="match status" value="1"/>
</dbReference>
<feature type="domain" description="HTH cro/C1-type" evidence="3">
    <location>
        <begin position="77"/>
        <end position="131"/>
    </location>
</feature>
<dbReference type="SMART" id="SM00530">
    <property type="entry name" value="HTH_XRE"/>
    <property type="match status" value="1"/>
</dbReference>
<evidence type="ECO:0000256" key="2">
    <source>
        <dbReference type="SAM" id="MobiDB-lite"/>
    </source>
</evidence>
<feature type="region of interest" description="Disordered" evidence="2">
    <location>
        <begin position="1"/>
        <end position="26"/>
    </location>
</feature>
<dbReference type="Pfam" id="PF01381">
    <property type="entry name" value="HTH_3"/>
    <property type="match status" value="1"/>
</dbReference>
<dbReference type="InterPro" id="IPR001387">
    <property type="entry name" value="Cro/C1-type_HTH"/>
</dbReference>
<gene>
    <name evidence="4" type="ORF">MHBO_001275</name>
</gene>
<evidence type="ECO:0000259" key="3">
    <source>
        <dbReference type="PROSITE" id="PS50943"/>
    </source>
</evidence>
<dbReference type="Proteomes" id="UP001439008">
    <property type="component" value="Unassembled WGS sequence"/>
</dbReference>
<keyword evidence="1" id="KW-0238">DNA-binding</keyword>
<dbReference type="EMBL" id="JBDODL010000291">
    <property type="protein sequence ID" value="MES1919441.1"/>
    <property type="molecule type" value="Genomic_DNA"/>
</dbReference>
<feature type="compositionally biased region" description="Basic residues" evidence="2">
    <location>
        <begin position="12"/>
        <end position="22"/>
    </location>
</feature>
<keyword evidence="5" id="KW-1185">Reference proteome</keyword>
<organism evidence="4 5">
    <name type="scientific">Bonamia ostreae</name>
    <dbReference type="NCBI Taxonomy" id="126728"/>
    <lineage>
        <taxon>Eukaryota</taxon>
        <taxon>Sar</taxon>
        <taxon>Rhizaria</taxon>
        <taxon>Endomyxa</taxon>
        <taxon>Ascetosporea</taxon>
        <taxon>Haplosporida</taxon>
        <taxon>Bonamia</taxon>
    </lineage>
</organism>
<dbReference type="PANTHER" id="PTHR10245">
    <property type="entry name" value="ENDOTHELIAL DIFFERENTIATION-RELATED FACTOR 1 MULTIPROTEIN BRIDGING FACTOR 1"/>
    <property type="match status" value="1"/>
</dbReference>
<protein>
    <recommendedName>
        <fullName evidence="3">HTH cro/C1-type domain-containing protein</fullName>
    </recommendedName>
</protein>
<reference evidence="4 5" key="1">
    <citation type="journal article" date="2024" name="BMC Biol.">
        <title>Comparative genomics of Ascetosporea gives new insight into the evolutionary basis for animal parasitism in Rhizaria.</title>
        <authorList>
            <person name="Hiltunen Thoren M."/>
            <person name="Onut-Brannstrom I."/>
            <person name="Alfjorden A."/>
            <person name="Peckova H."/>
            <person name="Swords F."/>
            <person name="Hooper C."/>
            <person name="Holzer A.S."/>
            <person name="Bass D."/>
            <person name="Burki F."/>
        </authorList>
    </citation>
    <scope>NUCLEOTIDE SEQUENCE [LARGE SCALE GENOMIC DNA]</scope>
    <source>
        <strain evidence="4">20-A016</strain>
    </source>
</reference>
<evidence type="ECO:0000313" key="4">
    <source>
        <dbReference type="EMBL" id="MES1919441.1"/>
    </source>
</evidence>
<name>A0ABV2AIE0_9EUKA</name>
<comment type="caution">
    <text evidence="4">The sequence shown here is derived from an EMBL/GenBank/DDBJ whole genome shotgun (WGS) entry which is preliminary data.</text>
</comment>